<dbReference type="Proteomes" id="UP000323000">
    <property type="component" value="Chromosome 5"/>
</dbReference>
<dbReference type="PANTHER" id="PTHR11439:SF491">
    <property type="entry name" value="INTEGRASE CATALYTIC DOMAIN-CONTAINING PROTEIN"/>
    <property type="match status" value="1"/>
</dbReference>
<dbReference type="SUPFAM" id="SSF53098">
    <property type="entry name" value="Ribonuclease H-like"/>
    <property type="match status" value="1"/>
</dbReference>
<organism evidence="1 2">
    <name type="scientific">Acer yangbiense</name>
    <dbReference type="NCBI Taxonomy" id="1000413"/>
    <lineage>
        <taxon>Eukaryota</taxon>
        <taxon>Viridiplantae</taxon>
        <taxon>Streptophyta</taxon>
        <taxon>Embryophyta</taxon>
        <taxon>Tracheophyta</taxon>
        <taxon>Spermatophyta</taxon>
        <taxon>Magnoliopsida</taxon>
        <taxon>eudicotyledons</taxon>
        <taxon>Gunneridae</taxon>
        <taxon>Pentapetalae</taxon>
        <taxon>rosids</taxon>
        <taxon>malvids</taxon>
        <taxon>Sapindales</taxon>
        <taxon>Sapindaceae</taxon>
        <taxon>Hippocastanoideae</taxon>
        <taxon>Acereae</taxon>
        <taxon>Acer</taxon>
    </lineage>
</organism>
<sequence>MTIELANIGEKKKFSDENEAIILLNSLPESFKDVKAAIKYGRSSLSLEECVYALKSKELELKIERKDNGENLFVREQGIVRHRTVRHTPQQNGVAGRMNRTVLEKVRCLLIGAVTVEEDPIEDDRATHSDGMHQMGESQNQLKIIYSLADYELVRDMCRRIIKPNNLVGYVDSDYADDRDKRRSTSSYLFTIAGCCVCWKSQLQLVMALSATKAEYIAVTEAIKEAIWLQGLLGEINIFGGKVVIYTDSQSALH</sequence>
<name>A0A5C7HVW2_9ROSI</name>
<dbReference type="EMBL" id="VAHF01000005">
    <property type="protein sequence ID" value="TXG60928.1"/>
    <property type="molecule type" value="Genomic_DNA"/>
</dbReference>
<evidence type="ECO:0000313" key="2">
    <source>
        <dbReference type="Proteomes" id="UP000323000"/>
    </source>
</evidence>
<dbReference type="CDD" id="cd09272">
    <property type="entry name" value="RNase_HI_RT_Ty1"/>
    <property type="match status" value="1"/>
</dbReference>
<keyword evidence="2" id="KW-1185">Reference proteome</keyword>
<dbReference type="Gene3D" id="3.30.420.10">
    <property type="entry name" value="Ribonuclease H-like superfamily/Ribonuclease H"/>
    <property type="match status" value="1"/>
</dbReference>
<accession>A0A5C7HVW2</accession>
<dbReference type="GO" id="GO:0003676">
    <property type="term" value="F:nucleic acid binding"/>
    <property type="evidence" value="ECO:0007669"/>
    <property type="project" value="InterPro"/>
</dbReference>
<proteinExistence type="predicted"/>
<dbReference type="PANTHER" id="PTHR11439">
    <property type="entry name" value="GAG-POL-RELATED RETROTRANSPOSON"/>
    <property type="match status" value="1"/>
</dbReference>
<reference evidence="2" key="1">
    <citation type="journal article" date="2019" name="Gigascience">
        <title>De novo genome assembly of the endangered Acer yangbiense, a plant species with extremely small populations endemic to Yunnan Province, China.</title>
        <authorList>
            <person name="Yang J."/>
            <person name="Wariss H.M."/>
            <person name="Tao L."/>
            <person name="Zhang R."/>
            <person name="Yun Q."/>
            <person name="Hollingsworth P."/>
            <person name="Dao Z."/>
            <person name="Luo G."/>
            <person name="Guo H."/>
            <person name="Ma Y."/>
            <person name="Sun W."/>
        </authorList>
    </citation>
    <scope>NUCLEOTIDE SEQUENCE [LARGE SCALE GENOMIC DNA]</scope>
    <source>
        <strain evidence="2">cv. Malutang</strain>
    </source>
</reference>
<comment type="caution">
    <text evidence="1">The sequence shown here is derived from an EMBL/GenBank/DDBJ whole genome shotgun (WGS) entry which is preliminary data.</text>
</comment>
<gene>
    <name evidence="1" type="ORF">EZV62_012291</name>
</gene>
<dbReference type="AlphaFoldDB" id="A0A5C7HVW2"/>
<evidence type="ECO:0008006" key="3">
    <source>
        <dbReference type="Google" id="ProtNLM"/>
    </source>
</evidence>
<dbReference type="InterPro" id="IPR036397">
    <property type="entry name" value="RNaseH_sf"/>
</dbReference>
<evidence type="ECO:0000313" key="1">
    <source>
        <dbReference type="EMBL" id="TXG60928.1"/>
    </source>
</evidence>
<dbReference type="InterPro" id="IPR012337">
    <property type="entry name" value="RNaseH-like_sf"/>
</dbReference>
<dbReference type="OrthoDB" id="1915846at2759"/>
<protein>
    <recommendedName>
        <fullName evidence="3">Reverse transcriptase Ty1/copia-type domain-containing protein</fullName>
    </recommendedName>
</protein>